<sequence>MGPRRGSLAVCCTDSAWHAGQRRRGKPRRGPNSCLRTYRVVCLGAEFCSILERFGKTRNKVAENLSDNLIQLEILMLRIHVGVRIILLPFKFRQKRQGFVSHDTFVEATAFLCEVSLKH</sequence>
<protein>
    <submittedName>
        <fullName evidence="1">Uncharacterized protein</fullName>
    </submittedName>
</protein>
<keyword evidence="2" id="KW-1185">Reference proteome</keyword>
<reference evidence="2" key="1">
    <citation type="journal article" date="2015" name="Nat. Genet.">
        <title>The genome and transcriptome of the zoonotic hookworm Ancylostoma ceylanicum identify infection-specific gene families.</title>
        <authorList>
            <person name="Schwarz E.M."/>
            <person name="Hu Y."/>
            <person name="Antoshechkin I."/>
            <person name="Miller M.M."/>
            <person name="Sternberg P.W."/>
            <person name="Aroian R.V."/>
        </authorList>
    </citation>
    <scope>NUCLEOTIDE SEQUENCE</scope>
    <source>
        <strain evidence="2">HY135</strain>
    </source>
</reference>
<dbReference type="AlphaFoldDB" id="A0A016SXB9"/>
<comment type="caution">
    <text evidence="1">The sequence shown here is derived from an EMBL/GenBank/DDBJ whole genome shotgun (WGS) entry which is preliminary data.</text>
</comment>
<evidence type="ECO:0000313" key="2">
    <source>
        <dbReference type="Proteomes" id="UP000024635"/>
    </source>
</evidence>
<name>A0A016SXB9_9BILA</name>
<evidence type="ECO:0000313" key="1">
    <source>
        <dbReference type="EMBL" id="EYB95130.1"/>
    </source>
</evidence>
<accession>A0A016SXB9</accession>
<gene>
    <name evidence="1" type="primary">Acey_s0163.g3470</name>
    <name evidence="1" type="ORF">Y032_0163g3470</name>
</gene>
<dbReference type="EMBL" id="JARK01001499">
    <property type="protein sequence ID" value="EYB95130.1"/>
    <property type="molecule type" value="Genomic_DNA"/>
</dbReference>
<dbReference type="Proteomes" id="UP000024635">
    <property type="component" value="Unassembled WGS sequence"/>
</dbReference>
<proteinExistence type="predicted"/>
<organism evidence="1 2">
    <name type="scientific">Ancylostoma ceylanicum</name>
    <dbReference type="NCBI Taxonomy" id="53326"/>
    <lineage>
        <taxon>Eukaryota</taxon>
        <taxon>Metazoa</taxon>
        <taxon>Ecdysozoa</taxon>
        <taxon>Nematoda</taxon>
        <taxon>Chromadorea</taxon>
        <taxon>Rhabditida</taxon>
        <taxon>Rhabditina</taxon>
        <taxon>Rhabditomorpha</taxon>
        <taxon>Strongyloidea</taxon>
        <taxon>Ancylostomatidae</taxon>
        <taxon>Ancylostomatinae</taxon>
        <taxon>Ancylostoma</taxon>
    </lineage>
</organism>